<organism evidence="7 8">
    <name type="scientific">Alcanivorax profundi</name>
    <dbReference type="NCBI Taxonomy" id="2338368"/>
    <lineage>
        <taxon>Bacteria</taxon>
        <taxon>Pseudomonadati</taxon>
        <taxon>Pseudomonadota</taxon>
        <taxon>Gammaproteobacteria</taxon>
        <taxon>Oceanospirillales</taxon>
        <taxon>Alcanivoracaceae</taxon>
        <taxon>Alcanivorax</taxon>
    </lineage>
</organism>
<dbReference type="NCBIfam" id="NF002140">
    <property type="entry name" value="PRK00977.1-4"/>
    <property type="match status" value="1"/>
</dbReference>
<proteinExistence type="inferred from homology"/>
<comment type="caution">
    <text evidence="7">The sequence shown here is derived from an EMBL/GenBank/DDBJ whole genome shotgun (WGS) entry which is preliminary data.</text>
</comment>
<gene>
    <name evidence="6" type="primary">xseB</name>
    <name evidence="7" type="ORF">D4A39_15505</name>
</gene>
<dbReference type="SUPFAM" id="SSF116842">
    <property type="entry name" value="XseB-like"/>
    <property type="match status" value="1"/>
</dbReference>
<name>A0A418XU24_9GAMM</name>
<reference evidence="7 8" key="1">
    <citation type="submission" date="2018-09" db="EMBL/GenBank/DDBJ databases">
        <title>Alcanivorax profundi sp. nov., isolated from 1000 m-depth seawater of the Mariana Trench.</title>
        <authorList>
            <person name="Liu J."/>
        </authorList>
    </citation>
    <scope>NUCLEOTIDE SEQUENCE [LARGE SCALE GENOMIC DNA]</scope>
    <source>
        <strain evidence="7 8">MTEO17</strain>
    </source>
</reference>
<evidence type="ECO:0000256" key="2">
    <source>
        <dbReference type="ARBA" id="ARBA00022490"/>
    </source>
</evidence>
<dbReference type="OrthoDB" id="9801128at2"/>
<evidence type="ECO:0000256" key="5">
    <source>
        <dbReference type="ARBA" id="ARBA00022839"/>
    </source>
</evidence>
<dbReference type="AlphaFoldDB" id="A0A418XU24"/>
<dbReference type="RefSeq" id="WP_022983763.1">
    <property type="nucleotide sequence ID" value="NZ_CAXGPP010000012.1"/>
</dbReference>
<dbReference type="HAMAP" id="MF_00337">
    <property type="entry name" value="Exonuc_7_S"/>
    <property type="match status" value="1"/>
</dbReference>
<evidence type="ECO:0000256" key="1">
    <source>
        <dbReference type="ARBA" id="ARBA00009998"/>
    </source>
</evidence>
<dbReference type="EMBL" id="QYYA01000006">
    <property type="protein sequence ID" value="RJG16196.1"/>
    <property type="molecule type" value="Genomic_DNA"/>
</dbReference>
<evidence type="ECO:0000313" key="8">
    <source>
        <dbReference type="Proteomes" id="UP000283734"/>
    </source>
</evidence>
<protein>
    <recommendedName>
        <fullName evidence="6">Exodeoxyribonuclease 7 small subunit</fullName>
        <ecNumber evidence="6">3.1.11.6</ecNumber>
    </recommendedName>
    <alternativeName>
        <fullName evidence="6">Exodeoxyribonuclease VII small subunit</fullName>
        <shortName evidence="6">Exonuclease VII small subunit</shortName>
    </alternativeName>
</protein>
<comment type="catalytic activity">
    <reaction evidence="6">
        <text>Exonucleolytic cleavage in either 5'- to 3'- or 3'- to 5'-direction to yield nucleoside 5'-phosphates.</text>
        <dbReference type="EC" id="3.1.11.6"/>
    </reaction>
</comment>
<dbReference type="GO" id="GO:0008855">
    <property type="term" value="F:exodeoxyribonuclease VII activity"/>
    <property type="evidence" value="ECO:0007669"/>
    <property type="project" value="UniProtKB-UniRule"/>
</dbReference>
<dbReference type="Gene3D" id="1.10.287.1040">
    <property type="entry name" value="Exonuclease VII, small subunit"/>
    <property type="match status" value="1"/>
</dbReference>
<evidence type="ECO:0000313" key="7">
    <source>
        <dbReference type="EMBL" id="RJG16196.1"/>
    </source>
</evidence>
<dbReference type="GO" id="GO:0009318">
    <property type="term" value="C:exodeoxyribonuclease VII complex"/>
    <property type="evidence" value="ECO:0007669"/>
    <property type="project" value="UniProtKB-UniRule"/>
</dbReference>
<comment type="function">
    <text evidence="6">Bidirectionally degrades single-stranded DNA into large acid-insoluble oligonucleotides, which are then degraded further into small acid-soluble oligonucleotides.</text>
</comment>
<comment type="subcellular location">
    <subcellularLocation>
        <location evidence="6">Cytoplasm</location>
    </subcellularLocation>
</comment>
<evidence type="ECO:0000256" key="3">
    <source>
        <dbReference type="ARBA" id="ARBA00022722"/>
    </source>
</evidence>
<evidence type="ECO:0000256" key="4">
    <source>
        <dbReference type="ARBA" id="ARBA00022801"/>
    </source>
</evidence>
<dbReference type="Proteomes" id="UP000283734">
    <property type="component" value="Unassembled WGS sequence"/>
</dbReference>
<dbReference type="PIRSF" id="PIRSF006488">
    <property type="entry name" value="Exonuc_VII_S"/>
    <property type="match status" value="1"/>
</dbReference>
<comment type="similarity">
    <text evidence="1 6">Belongs to the XseB family.</text>
</comment>
<dbReference type="GO" id="GO:0005829">
    <property type="term" value="C:cytosol"/>
    <property type="evidence" value="ECO:0007669"/>
    <property type="project" value="TreeGrafter"/>
</dbReference>
<accession>A0A418XU24</accession>
<evidence type="ECO:0000256" key="6">
    <source>
        <dbReference type="HAMAP-Rule" id="MF_00337"/>
    </source>
</evidence>
<dbReference type="InterPro" id="IPR037004">
    <property type="entry name" value="Exonuc_VII_ssu_sf"/>
</dbReference>
<dbReference type="Pfam" id="PF02609">
    <property type="entry name" value="Exonuc_VII_S"/>
    <property type="match status" value="1"/>
</dbReference>
<dbReference type="NCBIfam" id="TIGR01280">
    <property type="entry name" value="xseB"/>
    <property type="match status" value="1"/>
</dbReference>
<keyword evidence="2 6" id="KW-0963">Cytoplasm</keyword>
<sequence>MAKNTPPALETALDNLETLVERMESGDLTLEESLKAFEEGVRLSRECQQALQQAEQKVRILLEQSTEAEPTPFSGGSDEQ</sequence>
<dbReference type="PANTHER" id="PTHR34137">
    <property type="entry name" value="EXODEOXYRIBONUCLEASE 7 SMALL SUBUNIT"/>
    <property type="match status" value="1"/>
</dbReference>
<keyword evidence="8" id="KW-1185">Reference proteome</keyword>
<dbReference type="PANTHER" id="PTHR34137:SF1">
    <property type="entry name" value="EXODEOXYRIBONUCLEASE 7 SMALL SUBUNIT"/>
    <property type="match status" value="1"/>
</dbReference>
<dbReference type="InterPro" id="IPR003761">
    <property type="entry name" value="Exonuc_VII_S"/>
</dbReference>
<dbReference type="GO" id="GO:0006308">
    <property type="term" value="P:DNA catabolic process"/>
    <property type="evidence" value="ECO:0007669"/>
    <property type="project" value="UniProtKB-UniRule"/>
</dbReference>
<keyword evidence="4 6" id="KW-0378">Hydrolase</keyword>
<comment type="subunit">
    <text evidence="6">Heterooligomer composed of large and small subunits.</text>
</comment>
<keyword evidence="5 6" id="KW-0269">Exonuclease</keyword>
<dbReference type="EC" id="3.1.11.6" evidence="6"/>
<keyword evidence="3 6" id="KW-0540">Nuclease</keyword>